<protein>
    <recommendedName>
        <fullName evidence="5">TIGR02679 family protein</fullName>
    </recommendedName>
</protein>
<dbReference type="Pfam" id="PF11796">
    <property type="entry name" value="DUF3323"/>
    <property type="match status" value="1"/>
</dbReference>
<feature type="domain" description="DUF2399" evidence="1">
    <location>
        <begin position="253"/>
        <end position="399"/>
    </location>
</feature>
<comment type="caution">
    <text evidence="3">The sequence shown here is derived from an EMBL/GenBank/DDBJ whole genome shotgun (WGS) entry which is preliminary data.</text>
</comment>
<dbReference type="EMBL" id="BAAAYK010000038">
    <property type="protein sequence ID" value="GAA3365470.1"/>
    <property type="molecule type" value="Genomic_DNA"/>
</dbReference>
<keyword evidence="4" id="KW-1185">Reference proteome</keyword>
<gene>
    <name evidence="3" type="ORF">GCM10020366_65510</name>
</gene>
<dbReference type="Pfam" id="PF09664">
    <property type="entry name" value="DUF2399"/>
    <property type="match status" value="1"/>
</dbReference>
<accession>A0ABP6S1E5</accession>
<evidence type="ECO:0000313" key="3">
    <source>
        <dbReference type="EMBL" id="GAA3365470.1"/>
    </source>
</evidence>
<name>A0ABP6S1E5_9PSEU</name>
<evidence type="ECO:0008006" key="5">
    <source>
        <dbReference type="Google" id="ProtNLM"/>
    </source>
</evidence>
<dbReference type="Proteomes" id="UP001500483">
    <property type="component" value="Unassembled WGS sequence"/>
</dbReference>
<dbReference type="InterPro" id="IPR024465">
    <property type="entry name" value="DUF2399"/>
</dbReference>
<sequence>MLPDGLRRAEFAPLWRAVHDRLSSGRAVDRVRVGPLDRRQREALAGLLGADRLPADHVTVSVARLDAVLEPHCGMRCRDIVEELIGPVQDRALQRERAQRQRAALWEWFTEHPVVRAQPALAGWAEQVRRGGLPGGTPAAAGRLLDAALHVLHALPAPGTPLPAFAEAVLGDPRALEPGGSLSGLVLRALAEVHGVPLPASDGQRRALWRCAGIGEPGLPTAVLSAGMQPVGGRLCGEIMRSCTASGHAASTTLDQLRDAGRIVLGEPDVWVVQEPAVLERALRRFGRTCPPLVCTSGWPNGAAMLLLRTLRAAGARLHHHGDFDGEGLRIAAYVQAKAGAVPWRMSTADYLAALDRHPAGPGAGRITDAPWDAALAPALRENRVAVPELRVADELLDEAVWRTP</sequence>
<evidence type="ECO:0000259" key="1">
    <source>
        <dbReference type="Pfam" id="PF09664"/>
    </source>
</evidence>
<evidence type="ECO:0000313" key="4">
    <source>
        <dbReference type="Proteomes" id="UP001500483"/>
    </source>
</evidence>
<dbReference type="InterPro" id="IPR024466">
    <property type="entry name" value="CHP02679_N"/>
</dbReference>
<feature type="domain" description="Conserved hypothetical protein CHP02679 N terminus" evidence="2">
    <location>
        <begin position="30"/>
        <end position="229"/>
    </location>
</feature>
<proteinExistence type="predicted"/>
<organism evidence="3 4">
    <name type="scientific">Saccharopolyspora gregorii</name>
    <dbReference type="NCBI Taxonomy" id="33914"/>
    <lineage>
        <taxon>Bacteria</taxon>
        <taxon>Bacillati</taxon>
        <taxon>Actinomycetota</taxon>
        <taxon>Actinomycetes</taxon>
        <taxon>Pseudonocardiales</taxon>
        <taxon>Pseudonocardiaceae</taxon>
        <taxon>Saccharopolyspora</taxon>
    </lineage>
</organism>
<dbReference type="NCBIfam" id="TIGR02679">
    <property type="entry name" value="TIGR02679 family protein"/>
    <property type="match status" value="1"/>
</dbReference>
<dbReference type="RefSeq" id="WP_344931195.1">
    <property type="nucleotide sequence ID" value="NZ_BAAAYK010000038.1"/>
</dbReference>
<reference evidence="4" key="1">
    <citation type="journal article" date="2019" name="Int. J. Syst. Evol. Microbiol.">
        <title>The Global Catalogue of Microorganisms (GCM) 10K type strain sequencing project: providing services to taxonomists for standard genome sequencing and annotation.</title>
        <authorList>
            <consortium name="The Broad Institute Genomics Platform"/>
            <consortium name="The Broad Institute Genome Sequencing Center for Infectious Disease"/>
            <person name="Wu L."/>
            <person name="Ma J."/>
        </authorList>
    </citation>
    <scope>NUCLEOTIDE SEQUENCE [LARGE SCALE GENOMIC DNA]</scope>
    <source>
        <strain evidence="4">JCM 9687</strain>
    </source>
</reference>
<evidence type="ECO:0000259" key="2">
    <source>
        <dbReference type="Pfam" id="PF11796"/>
    </source>
</evidence>
<dbReference type="InterPro" id="IPR013495">
    <property type="entry name" value="CHP02679"/>
</dbReference>